<dbReference type="EMBL" id="CP064936">
    <property type="protein sequence ID" value="QQA01654.1"/>
    <property type="molecule type" value="Genomic_DNA"/>
</dbReference>
<name>A0A7T3REM7_9SPIR</name>
<dbReference type="Proteomes" id="UP000595224">
    <property type="component" value="Chromosome"/>
</dbReference>
<reference evidence="1 2" key="1">
    <citation type="submission" date="2020-11" db="EMBL/GenBank/DDBJ databases">
        <title>Treponema Peruensis nv. sp., first commensal Treponema isolated from human feces.</title>
        <authorList>
            <person name="Belkhou C."/>
            <person name="Raes J."/>
        </authorList>
    </citation>
    <scope>NUCLEOTIDE SEQUENCE [LARGE SCALE GENOMIC DNA]</scope>
    <source>
        <strain evidence="1 2">RCC2812</strain>
    </source>
</reference>
<evidence type="ECO:0000313" key="1">
    <source>
        <dbReference type="EMBL" id="QQA01654.1"/>
    </source>
</evidence>
<dbReference type="RefSeq" id="WP_198443197.1">
    <property type="nucleotide sequence ID" value="NZ_CBCSHE010000011.1"/>
</dbReference>
<dbReference type="KEGG" id="tper:IWA51_03320"/>
<gene>
    <name evidence="1" type="ORF">IWA51_03320</name>
</gene>
<organism evidence="1 2">
    <name type="scientific">Treponema peruense</name>
    <dbReference type="NCBI Taxonomy" id="2787628"/>
    <lineage>
        <taxon>Bacteria</taxon>
        <taxon>Pseudomonadati</taxon>
        <taxon>Spirochaetota</taxon>
        <taxon>Spirochaetia</taxon>
        <taxon>Spirochaetales</taxon>
        <taxon>Treponemataceae</taxon>
        <taxon>Treponema</taxon>
    </lineage>
</organism>
<keyword evidence="2" id="KW-1185">Reference proteome</keyword>
<accession>A0A7T3REM7</accession>
<proteinExistence type="predicted"/>
<protein>
    <submittedName>
        <fullName evidence="1">Uncharacterized protein</fullName>
    </submittedName>
</protein>
<evidence type="ECO:0000313" key="2">
    <source>
        <dbReference type="Proteomes" id="UP000595224"/>
    </source>
</evidence>
<sequence>MEKKSEKTVLAVCVFILSAAVCVAYTVHNFSKSVVYSELGISGENFIALNRNSVLCSSESLGKNSFVALGFTQNQIVHIQNMMHESGAAIRITVKPKKAVSDLNSDFGYGFLTDADFTASNRLKRKAALISLVKGSFKTFAQQQLSLSVCLDKKSKIPAGVFFYSSVPYEVLSVKFTQSVVGWSREENLLFAFSSAGGTVADDFSSVDFTDAASVFSDSDYILPAIKLSLSKTDDIGTYQKQTSVRCSYGNENLLIRRSRRQTAVLLQTSAFSEPFAKLSLGENADMVRSVLLYRNEVCPRSDGYVLDPIPTDLGLIVEWPRENWRTSSYELFEWEQFPGILFFDFADYKTQSRFLTRLAYFVEKAGYKGTLVGDDFVENRHGYNAHDYKSSDLAAFFSEARRTDFTLNESELLLRDILLHNKIIVEEKGMYSAGSGAIVSISRESPLYLRRTFVAHESWHGIYFIDENFRNAVSTCYYMFDPRSMEFLQVFWETQNSLGYDRSDEYLMQNEFMAYIMQQAPFNVRAYFLGLANRGSVNVNQPELAAYVRETNAEPFVQAADFLNSYAFDNWGLAAGRVHLISRL</sequence>
<dbReference type="AlphaFoldDB" id="A0A7T3REM7"/>